<dbReference type="Gene3D" id="3.30.200.20">
    <property type="entry name" value="Phosphorylase Kinase, domain 1"/>
    <property type="match status" value="1"/>
</dbReference>
<keyword evidence="1" id="KW-0808">Transferase</keyword>
<dbReference type="PROSITE" id="PS00109">
    <property type="entry name" value="PROTEIN_KINASE_TYR"/>
    <property type="match status" value="1"/>
</dbReference>
<keyword evidence="7" id="KW-0812">Transmembrane</keyword>
<dbReference type="InterPro" id="IPR008266">
    <property type="entry name" value="Tyr_kinase_AS"/>
</dbReference>
<dbReference type="PROSITE" id="PS50011">
    <property type="entry name" value="PROTEIN_KINASE_DOM"/>
    <property type="match status" value="1"/>
</dbReference>
<dbReference type="InterPro" id="IPR011990">
    <property type="entry name" value="TPR-like_helical_dom_sf"/>
</dbReference>
<organism evidence="9 10">
    <name type="scientific">Corallococcus soli</name>
    <dbReference type="NCBI Taxonomy" id="2710757"/>
    <lineage>
        <taxon>Bacteria</taxon>
        <taxon>Pseudomonadati</taxon>
        <taxon>Myxococcota</taxon>
        <taxon>Myxococcia</taxon>
        <taxon>Myxococcales</taxon>
        <taxon>Cystobacterineae</taxon>
        <taxon>Myxococcaceae</taxon>
        <taxon>Corallococcus</taxon>
    </lineage>
</organism>
<evidence type="ECO:0000256" key="1">
    <source>
        <dbReference type="ARBA" id="ARBA00022679"/>
    </source>
</evidence>
<keyword evidence="7" id="KW-0472">Membrane</keyword>
<evidence type="ECO:0000256" key="3">
    <source>
        <dbReference type="ARBA" id="ARBA00022777"/>
    </source>
</evidence>
<dbReference type="SUPFAM" id="SSF56112">
    <property type="entry name" value="Protein kinase-like (PK-like)"/>
    <property type="match status" value="1"/>
</dbReference>
<feature type="binding site" evidence="5">
    <location>
        <position position="42"/>
    </location>
    <ligand>
        <name>ATP</name>
        <dbReference type="ChEBI" id="CHEBI:30616"/>
    </ligand>
</feature>
<dbReference type="EMBL" id="JAAIYO010000003">
    <property type="protein sequence ID" value="MBE4748929.1"/>
    <property type="molecule type" value="Genomic_DNA"/>
</dbReference>
<comment type="caution">
    <text evidence="9">The sequence shown here is derived from an EMBL/GenBank/DDBJ whole genome shotgun (WGS) entry which is preliminary data.</text>
</comment>
<keyword evidence="4 5" id="KW-0067">ATP-binding</keyword>
<dbReference type="RefSeq" id="WP_193348351.1">
    <property type="nucleotide sequence ID" value="NZ_CBCSIP010000002.1"/>
</dbReference>
<dbReference type="GO" id="GO:0016301">
    <property type="term" value="F:kinase activity"/>
    <property type="evidence" value="ECO:0007669"/>
    <property type="project" value="UniProtKB-KW"/>
</dbReference>
<dbReference type="PANTHER" id="PTHR43289:SF6">
    <property type="entry name" value="SERINE_THREONINE-PROTEIN KINASE NEKL-3"/>
    <property type="match status" value="1"/>
</dbReference>
<name>A0ABR9PM16_9BACT</name>
<dbReference type="InterPro" id="IPR000719">
    <property type="entry name" value="Prot_kinase_dom"/>
</dbReference>
<evidence type="ECO:0000256" key="6">
    <source>
        <dbReference type="SAM" id="MobiDB-lite"/>
    </source>
</evidence>
<feature type="domain" description="Protein kinase" evidence="8">
    <location>
        <begin position="10"/>
        <end position="286"/>
    </location>
</feature>
<dbReference type="Gene3D" id="1.10.510.10">
    <property type="entry name" value="Transferase(Phosphotransferase) domain 1"/>
    <property type="match status" value="1"/>
</dbReference>
<keyword evidence="10" id="KW-1185">Reference proteome</keyword>
<gene>
    <name evidence="9" type="ORF">G4177_12230</name>
</gene>
<dbReference type="PROSITE" id="PS00107">
    <property type="entry name" value="PROTEIN_KINASE_ATP"/>
    <property type="match status" value="1"/>
</dbReference>
<evidence type="ECO:0000256" key="4">
    <source>
        <dbReference type="ARBA" id="ARBA00022840"/>
    </source>
</evidence>
<feature type="region of interest" description="Disordered" evidence="6">
    <location>
        <begin position="367"/>
        <end position="392"/>
    </location>
</feature>
<proteinExistence type="predicted"/>
<dbReference type="SUPFAM" id="SSF48452">
    <property type="entry name" value="TPR-like"/>
    <property type="match status" value="1"/>
</dbReference>
<dbReference type="Pfam" id="PF14559">
    <property type="entry name" value="TPR_19"/>
    <property type="match status" value="1"/>
</dbReference>
<dbReference type="InterPro" id="IPR011009">
    <property type="entry name" value="Kinase-like_dom_sf"/>
</dbReference>
<evidence type="ECO:0000259" key="8">
    <source>
        <dbReference type="PROSITE" id="PS50011"/>
    </source>
</evidence>
<reference evidence="9 10" key="1">
    <citation type="submission" date="2020-02" db="EMBL/GenBank/DDBJ databases">
        <authorList>
            <person name="Babadi Z.K."/>
            <person name="Risdian C."/>
            <person name="Ebrahimipour G.H."/>
            <person name="Wink J."/>
        </authorList>
    </citation>
    <scope>NUCLEOTIDE SEQUENCE [LARGE SCALE GENOMIC DNA]</scope>
    <source>
        <strain evidence="9 10">ZKHCc1 1396</strain>
    </source>
</reference>
<keyword evidence="2 5" id="KW-0547">Nucleotide-binding</keyword>
<dbReference type="Gene3D" id="1.25.40.10">
    <property type="entry name" value="Tetratricopeptide repeat domain"/>
    <property type="match status" value="1"/>
</dbReference>
<feature type="transmembrane region" description="Helical" evidence="7">
    <location>
        <begin position="402"/>
        <end position="421"/>
    </location>
</feature>
<sequence>MNEPQAFGRYELLERLGAGGMAMVYRGKYTAGPGITKAVVIKRVLSQYSEDPAFVEMFLNEARISVGLNHGNIVQVFDFGQVDGEYFLAMEFVDGQPLSRVMKRLKGREFSWMPAPLAVSTVIELCRGLHHAHTRTDEQGVPLGLVHRDISPDNVLVSYEGEVKVADFGIAKARLAGRPQTEVGVIKGKYPYLAPEQLKQWPADARADVYAVGVVLFELLCGERPVTGNELEIFQRATEGRLTPARSLNPSLDDDLLDILKRALAPMPGDRYQSAEALQQSLSDWLGAHASRLPTHARKLFMTWAFQEELVAQHRPVPLPDSFVRQLQAWRHARILVGPSGTGTTDSPPSPAMHEWPVLPEEFVPKSLPRRLPEPPAPIEEPAPEHPRPPSRLRTRLSSDAFWLQVMAVGIGVIFGVFILVKILRLPRSQAPTSHHLPPSNSPVPDYERGRDLLAQGAPEAAVRSFQTCLRKSRNDGDCLLGLAKSYEALGQWEAARVQYQRFMDGHPLRPEVITAHDFLEAHPP</sequence>
<protein>
    <submittedName>
        <fullName evidence="9">Protein kinase</fullName>
    </submittedName>
</protein>
<dbReference type="Pfam" id="PF00069">
    <property type="entry name" value="Pkinase"/>
    <property type="match status" value="1"/>
</dbReference>
<evidence type="ECO:0000313" key="10">
    <source>
        <dbReference type="Proteomes" id="UP001516472"/>
    </source>
</evidence>
<evidence type="ECO:0000256" key="2">
    <source>
        <dbReference type="ARBA" id="ARBA00022741"/>
    </source>
</evidence>
<keyword evidence="7" id="KW-1133">Transmembrane helix</keyword>
<dbReference type="CDD" id="cd14014">
    <property type="entry name" value="STKc_PknB_like"/>
    <property type="match status" value="1"/>
</dbReference>
<dbReference type="PANTHER" id="PTHR43289">
    <property type="entry name" value="MITOGEN-ACTIVATED PROTEIN KINASE KINASE KINASE 20-RELATED"/>
    <property type="match status" value="1"/>
</dbReference>
<dbReference type="InterPro" id="IPR017441">
    <property type="entry name" value="Protein_kinase_ATP_BS"/>
</dbReference>
<evidence type="ECO:0000313" key="9">
    <source>
        <dbReference type="EMBL" id="MBE4748929.1"/>
    </source>
</evidence>
<evidence type="ECO:0000256" key="7">
    <source>
        <dbReference type="SAM" id="Phobius"/>
    </source>
</evidence>
<accession>A0ABR9PM16</accession>
<keyword evidence="3 9" id="KW-0418">Kinase</keyword>
<dbReference type="Proteomes" id="UP001516472">
    <property type="component" value="Unassembled WGS sequence"/>
</dbReference>
<evidence type="ECO:0000256" key="5">
    <source>
        <dbReference type="PROSITE-ProRule" id="PRU10141"/>
    </source>
</evidence>